<dbReference type="PANTHER" id="PTHR23523">
    <property type="match status" value="1"/>
</dbReference>
<dbReference type="CDD" id="cd17339">
    <property type="entry name" value="MFS_NIMT_CynX_like"/>
    <property type="match status" value="1"/>
</dbReference>
<comment type="subcellular location">
    <subcellularLocation>
        <location evidence="1">Cell membrane</location>
        <topology evidence="1">Multi-pass membrane protein</topology>
    </subcellularLocation>
</comment>
<dbReference type="InterPro" id="IPR052524">
    <property type="entry name" value="MFS_Cyanate_Porter"/>
</dbReference>
<feature type="transmembrane region" description="Helical" evidence="6">
    <location>
        <begin position="130"/>
        <end position="148"/>
    </location>
</feature>
<feature type="compositionally biased region" description="Basic and acidic residues" evidence="5">
    <location>
        <begin position="1"/>
        <end position="17"/>
    </location>
</feature>
<feature type="compositionally biased region" description="Low complexity" evidence="5">
    <location>
        <begin position="264"/>
        <end position="287"/>
    </location>
</feature>
<keyword evidence="2 6" id="KW-0812">Transmembrane</keyword>
<feature type="transmembrane region" description="Helical" evidence="6">
    <location>
        <begin position="368"/>
        <end position="387"/>
    </location>
</feature>
<proteinExistence type="predicted"/>
<feature type="transmembrane region" description="Helical" evidence="6">
    <location>
        <begin position="154"/>
        <end position="176"/>
    </location>
</feature>
<keyword evidence="3 6" id="KW-1133">Transmembrane helix</keyword>
<accession>A0ABS9STF1</accession>
<feature type="transmembrane region" description="Helical" evidence="6">
    <location>
        <begin position="336"/>
        <end position="356"/>
    </location>
</feature>
<organism evidence="8 9">
    <name type="scientific">Streptomyces marispadix</name>
    <dbReference type="NCBI Taxonomy" id="2922868"/>
    <lineage>
        <taxon>Bacteria</taxon>
        <taxon>Bacillati</taxon>
        <taxon>Actinomycetota</taxon>
        <taxon>Actinomycetes</taxon>
        <taxon>Kitasatosporales</taxon>
        <taxon>Streptomycetaceae</taxon>
        <taxon>Streptomyces</taxon>
    </lineage>
</organism>
<feature type="domain" description="Major facilitator superfamily (MFS) profile" evidence="7">
    <location>
        <begin position="60"/>
        <end position="481"/>
    </location>
</feature>
<evidence type="ECO:0000313" key="9">
    <source>
        <dbReference type="Proteomes" id="UP001166784"/>
    </source>
</evidence>
<feature type="region of interest" description="Disordered" evidence="5">
    <location>
        <begin position="248"/>
        <end position="292"/>
    </location>
</feature>
<keyword evidence="4 6" id="KW-0472">Membrane</keyword>
<sequence>MVMTDDGLKRNQRDAKSRAHGTCGAPGGPGTSSRGDGGGNGNGLPRADAAAVEARAPRWAVRVIAVGLVLAALNLRPAIAALGPLLKEVRNDLGMSGAVAGLLTSVPALCFAVFGSLAPRLARRRGPVPVVLVGMVTITAGLALRPLAGGTAFFVAASALALAGIAVSNVLMPVVVKRWFPTRVGSMTGLYSMGLALGTSCAAAVTVPMTGALGGSWRAGLGAWALLGVLAMLPWAVVLKDPYSRRVEPRTAPVRETRTKTETEAATGTETEPAAEPAAKSPAGAKSSARDTTRIRIGTSPTAWALGVFFGLQASAAYIIMGWLPQIFRDAGVSASSAGLMLAVTMGMGVPLAFVVPRLAARMRHQGPLVVALGLCGLTGYAGLWLAPAAGAWLWALLLGVANCAFPVALTMIGLRSRTSAGVVKLSAFAQSTGYLLSIPGPLLVGVLHDAAGGWHVPLLLMTALLLAQTVTGVLAGRDRVIEDDRKVRD</sequence>
<feature type="compositionally biased region" description="Gly residues" evidence="5">
    <location>
        <begin position="24"/>
        <end position="42"/>
    </location>
</feature>
<evidence type="ECO:0000313" key="8">
    <source>
        <dbReference type="EMBL" id="MCH6159556.1"/>
    </source>
</evidence>
<dbReference type="SUPFAM" id="SSF103473">
    <property type="entry name" value="MFS general substrate transporter"/>
    <property type="match status" value="1"/>
</dbReference>
<feature type="transmembrane region" description="Helical" evidence="6">
    <location>
        <begin position="98"/>
        <end position="118"/>
    </location>
</feature>
<reference evidence="8" key="1">
    <citation type="submission" date="2022-03" db="EMBL/GenBank/DDBJ databases">
        <authorList>
            <person name="Santos J.D.N."/>
            <person name="Kallscheuer N."/>
            <person name="Jogler C."/>
            <person name="Lage O.M."/>
        </authorList>
    </citation>
    <scope>NUCLEOTIDE SEQUENCE</scope>
    <source>
        <strain evidence="8">M600PL45_2</strain>
    </source>
</reference>
<evidence type="ECO:0000256" key="2">
    <source>
        <dbReference type="ARBA" id="ARBA00022692"/>
    </source>
</evidence>
<feature type="transmembrane region" description="Helical" evidence="6">
    <location>
        <begin position="221"/>
        <end position="239"/>
    </location>
</feature>
<keyword evidence="9" id="KW-1185">Reference proteome</keyword>
<evidence type="ECO:0000256" key="6">
    <source>
        <dbReference type="SAM" id="Phobius"/>
    </source>
</evidence>
<dbReference type="Gene3D" id="1.20.1250.20">
    <property type="entry name" value="MFS general substrate transporter like domains"/>
    <property type="match status" value="1"/>
</dbReference>
<dbReference type="PROSITE" id="PS50850">
    <property type="entry name" value="MFS"/>
    <property type="match status" value="1"/>
</dbReference>
<feature type="transmembrane region" description="Helical" evidence="6">
    <location>
        <begin position="427"/>
        <end position="449"/>
    </location>
</feature>
<evidence type="ECO:0000259" key="7">
    <source>
        <dbReference type="PROSITE" id="PS50850"/>
    </source>
</evidence>
<comment type="caution">
    <text evidence="8">The sequence shown here is derived from an EMBL/GenBank/DDBJ whole genome shotgun (WGS) entry which is preliminary data.</text>
</comment>
<dbReference type="Proteomes" id="UP001166784">
    <property type="component" value="Unassembled WGS sequence"/>
</dbReference>
<feature type="transmembrane region" description="Helical" evidence="6">
    <location>
        <begin position="455"/>
        <end position="477"/>
    </location>
</feature>
<feature type="transmembrane region" description="Helical" evidence="6">
    <location>
        <begin position="188"/>
        <end position="209"/>
    </location>
</feature>
<feature type="compositionally biased region" description="Basic and acidic residues" evidence="5">
    <location>
        <begin position="248"/>
        <end position="263"/>
    </location>
</feature>
<dbReference type="InterPro" id="IPR036259">
    <property type="entry name" value="MFS_trans_sf"/>
</dbReference>
<dbReference type="EMBL" id="JAKWJU010000002">
    <property type="protein sequence ID" value="MCH6159556.1"/>
    <property type="molecule type" value="Genomic_DNA"/>
</dbReference>
<dbReference type="InterPro" id="IPR011701">
    <property type="entry name" value="MFS"/>
</dbReference>
<feature type="transmembrane region" description="Helical" evidence="6">
    <location>
        <begin position="393"/>
        <end position="415"/>
    </location>
</feature>
<feature type="transmembrane region" description="Helical" evidence="6">
    <location>
        <begin position="63"/>
        <end position="86"/>
    </location>
</feature>
<protein>
    <submittedName>
        <fullName evidence="8">MFS transporter</fullName>
    </submittedName>
</protein>
<dbReference type="InterPro" id="IPR020846">
    <property type="entry name" value="MFS_dom"/>
</dbReference>
<name>A0ABS9STF1_9ACTN</name>
<evidence type="ECO:0000256" key="3">
    <source>
        <dbReference type="ARBA" id="ARBA00022989"/>
    </source>
</evidence>
<reference evidence="8" key="2">
    <citation type="journal article" date="2023" name="Int. J. Syst. Evol. Microbiol.">
        <title>Streptomyces marispadix sp. nov., isolated from marine beach sediment of the Northern Coast of Portugal.</title>
        <authorList>
            <person name="dos Santos J.D.N."/>
            <person name="Vitorino I.R."/>
            <person name="Kallscheuer N."/>
            <person name="Srivastava A."/>
            <person name="Krautwurst S."/>
            <person name="Marz M."/>
            <person name="Jogler C."/>
            <person name="Lobo Da Cunha A."/>
            <person name="Catita J."/>
            <person name="Goncalves H."/>
            <person name="Gonzalez I."/>
            <person name="Reyes F."/>
            <person name="Lage O.M."/>
        </authorList>
    </citation>
    <scope>NUCLEOTIDE SEQUENCE</scope>
    <source>
        <strain evidence="8">M600PL45_2</strain>
    </source>
</reference>
<evidence type="ECO:0000256" key="4">
    <source>
        <dbReference type="ARBA" id="ARBA00023136"/>
    </source>
</evidence>
<evidence type="ECO:0000256" key="1">
    <source>
        <dbReference type="ARBA" id="ARBA00004651"/>
    </source>
</evidence>
<feature type="transmembrane region" description="Helical" evidence="6">
    <location>
        <begin position="303"/>
        <end position="324"/>
    </location>
</feature>
<dbReference type="Pfam" id="PF07690">
    <property type="entry name" value="MFS_1"/>
    <property type="match status" value="1"/>
</dbReference>
<feature type="region of interest" description="Disordered" evidence="5">
    <location>
        <begin position="1"/>
        <end position="44"/>
    </location>
</feature>
<gene>
    <name evidence="8" type="ORF">MMA15_03740</name>
</gene>
<dbReference type="PANTHER" id="PTHR23523:SF2">
    <property type="entry name" value="2-NITROIMIDAZOLE TRANSPORTER"/>
    <property type="match status" value="1"/>
</dbReference>
<evidence type="ECO:0000256" key="5">
    <source>
        <dbReference type="SAM" id="MobiDB-lite"/>
    </source>
</evidence>